<dbReference type="Pfam" id="PF11563">
    <property type="entry name" value="Protoglobin"/>
    <property type="match status" value="1"/>
</dbReference>
<dbReference type="EC" id="2.7.7.65" evidence="1"/>
<dbReference type="PANTHER" id="PTHR45138:SF6">
    <property type="entry name" value="DIGUANYLATE CYCLASE DGCN"/>
    <property type="match status" value="1"/>
</dbReference>
<dbReference type="InterPro" id="IPR044398">
    <property type="entry name" value="Globin-sensor_dom"/>
</dbReference>
<evidence type="ECO:0000259" key="4">
    <source>
        <dbReference type="PROSITE" id="PS50887"/>
    </source>
</evidence>
<evidence type="ECO:0000313" key="5">
    <source>
        <dbReference type="EMBL" id="GLQ72192.1"/>
    </source>
</evidence>
<feature type="domain" description="GGDEF" evidence="4">
    <location>
        <begin position="248"/>
        <end position="372"/>
    </location>
</feature>
<dbReference type="GO" id="GO:0052621">
    <property type="term" value="F:diguanylate cyclase activity"/>
    <property type="evidence" value="ECO:0007669"/>
    <property type="project" value="UniProtKB-EC"/>
</dbReference>
<gene>
    <name evidence="5" type="ORF">GCM10007932_15520</name>
</gene>
<dbReference type="GO" id="GO:0019825">
    <property type="term" value="F:oxygen binding"/>
    <property type="evidence" value="ECO:0007669"/>
    <property type="project" value="InterPro"/>
</dbReference>
<dbReference type="PROSITE" id="PS50887">
    <property type="entry name" value="GGDEF"/>
    <property type="match status" value="1"/>
</dbReference>
<keyword evidence="5" id="KW-0418">Kinase</keyword>
<evidence type="ECO:0000256" key="1">
    <source>
        <dbReference type="ARBA" id="ARBA00012528"/>
    </source>
</evidence>
<keyword evidence="6" id="KW-1185">Reference proteome</keyword>
<dbReference type="SUPFAM" id="SSF55073">
    <property type="entry name" value="Nucleotide cyclase"/>
    <property type="match status" value="1"/>
</dbReference>
<dbReference type="InterPro" id="IPR009050">
    <property type="entry name" value="Globin-like_sf"/>
</dbReference>
<evidence type="ECO:0000256" key="3">
    <source>
        <dbReference type="ARBA" id="ARBA00029839"/>
    </source>
</evidence>
<accession>A0AAV5NPK5</accession>
<protein>
    <recommendedName>
        <fullName evidence="2">Diguanylate cyclase DosC</fullName>
        <ecNumber evidence="1">2.7.7.65</ecNumber>
    </recommendedName>
    <alternativeName>
        <fullName evidence="3">Direct oxygen-sensing cyclase</fullName>
    </alternativeName>
</protein>
<organism evidence="5 6">
    <name type="scientific">Vibrio penaeicida</name>
    <dbReference type="NCBI Taxonomy" id="104609"/>
    <lineage>
        <taxon>Bacteria</taxon>
        <taxon>Pseudomonadati</taxon>
        <taxon>Pseudomonadota</taxon>
        <taxon>Gammaproteobacteria</taxon>
        <taxon>Vibrionales</taxon>
        <taxon>Vibrionaceae</taxon>
        <taxon>Vibrio</taxon>
    </lineage>
</organism>
<dbReference type="GO" id="GO:0016301">
    <property type="term" value="F:kinase activity"/>
    <property type="evidence" value="ECO:0007669"/>
    <property type="project" value="UniProtKB-KW"/>
</dbReference>
<dbReference type="GO" id="GO:0043709">
    <property type="term" value="P:cell adhesion involved in single-species biofilm formation"/>
    <property type="evidence" value="ECO:0007669"/>
    <property type="project" value="TreeGrafter"/>
</dbReference>
<reference evidence="6" key="1">
    <citation type="journal article" date="2019" name="Int. J. Syst. Evol. Microbiol.">
        <title>The Global Catalogue of Microorganisms (GCM) 10K type strain sequencing project: providing services to taxonomists for standard genome sequencing and annotation.</title>
        <authorList>
            <consortium name="The Broad Institute Genomics Platform"/>
            <consortium name="The Broad Institute Genome Sequencing Center for Infectious Disease"/>
            <person name="Wu L."/>
            <person name="Ma J."/>
        </authorList>
    </citation>
    <scope>NUCLEOTIDE SEQUENCE [LARGE SCALE GENOMIC DNA]</scope>
    <source>
        <strain evidence="6">NBRC 15640</strain>
    </source>
</reference>
<dbReference type="Gene3D" id="3.30.70.270">
    <property type="match status" value="1"/>
</dbReference>
<dbReference type="InterPro" id="IPR050469">
    <property type="entry name" value="Diguanylate_Cyclase"/>
</dbReference>
<dbReference type="CDD" id="cd01949">
    <property type="entry name" value="GGDEF"/>
    <property type="match status" value="1"/>
</dbReference>
<dbReference type="GO" id="GO:0020037">
    <property type="term" value="F:heme binding"/>
    <property type="evidence" value="ECO:0007669"/>
    <property type="project" value="InterPro"/>
</dbReference>
<dbReference type="InterPro" id="IPR029787">
    <property type="entry name" value="Nucleotide_cyclase"/>
</dbReference>
<dbReference type="Gene3D" id="1.10.490.10">
    <property type="entry name" value="Globins"/>
    <property type="match status" value="1"/>
</dbReference>
<dbReference type="AlphaFoldDB" id="A0AAV5NPK5"/>
<dbReference type="InterPro" id="IPR012292">
    <property type="entry name" value="Globin/Proto"/>
</dbReference>
<proteinExistence type="predicted"/>
<dbReference type="NCBIfam" id="TIGR00254">
    <property type="entry name" value="GGDEF"/>
    <property type="match status" value="1"/>
</dbReference>
<dbReference type="Proteomes" id="UP001156690">
    <property type="component" value="Unassembled WGS sequence"/>
</dbReference>
<evidence type="ECO:0000313" key="6">
    <source>
        <dbReference type="Proteomes" id="UP001156690"/>
    </source>
</evidence>
<evidence type="ECO:0000256" key="2">
    <source>
        <dbReference type="ARBA" id="ARBA00015125"/>
    </source>
</evidence>
<keyword evidence="5" id="KW-0808">Transferase</keyword>
<sequence length="372" mass="42992">MLSAFFDYNVYIFNVFVAAMDRRIQQSLYEQFQVTELEVNLRKRLFELSDLELEKLHAYRRKIEPHVHDLIGEFYDLLVRDEYVPRLIGDSETFNRLKTGLHRYILDLFSGFYDSEYVNNRLRIGLVHKRIGVEPKYFLSAERFLIRCISNKLETIIENANERQSTINCVSKLIAFDTSWILDTYIGGLMDEMQDIKAKTDTYVKTLELKVENLTALANRDPLTELYNSRAFRDSLRKALLLSKQNRTSVSVVYLDVDDFKGINDDHGHQEGDRVLKHIGFLLSELPSDYDIACRQGGDEFCLAMINCRASKAVKFVESLIEQFKKEFPKYSLSIGIAQHGEDGDTDVDALIHNADKKMYIAKKAAGFKVCA</sequence>
<dbReference type="EMBL" id="BSNX01000012">
    <property type="protein sequence ID" value="GLQ72192.1"/>
    <property type="molecule type" value="Genomic_DNA"/>
</dbReference>
<dbReference type="InterPro" id="IPR043128">
    <property type="entry name" value="Rev_trsase/Diguanyl_cyclase"/>
</dbReference>
<dbReference type="GO" id="GO:0005886">
    <property type="term" value="C:plasma membrane"/>
    <property type="evidence" value="ECO:0007669"/>
    <property type="project" value="TreeGrafter"/>
</dbReference>
<dbReference type="PANTHER" id="PTHR45138">
    <property type="entry name" value="REGULATORY COMPONENTS OF SENSORY TRANSDUCTION SYSTEM"/>
    <property type="match status" value="1"/>
</dbReference>
<dbReference type="SMART" id="SM00267">
    <property type="entry name" value="GGDEF"/>
    <property type="match status" value="1"/>
</dbReference>
<dbReference type="InterPro" id="IPR000160">
    <property type="entry name" value="GGDEF_dom"/>
</dbReference>
<dbReference type="Pfam" id="PF00990">
    <property type="entry name" value="GGDEF"/>
    <property type="match status" value="1"/>
</dbReference>
<dbReference type="GO" id="GO:1902201">
    <property type="term" value="P:negative regulation of bacterial-type flagellum-dependent cell motility"/>
    <property type="evidence" value="ECO:0007669"/>
    <property type="project" value="TreeGrafter"/>
</dbReference>
<comment type="caution">
    <text evidence="5">The sequence shown here is derived from an EMBL/GenBank/DDBJ whole genome shotgun (WGS) entry which is preliminary data.</text>
</comment>
<dbReference type="SUPFAM" id="SSF46458">
    <property type="entry name" value="Globin-like"/>
    <property type="match status" value="1"/>
</dbReference>
<name>A0AAV5NPK5_9VIBR</name>